<dbReference type="AlphaFoldDB" id="A0A9Q3CEI4"/>
<keyword evidence="2" id="KW-1185">Reference proteome</keyword>
<organism evidence="1 2">
    <name type="scientific">Austropuccinia psidii MF-1</name>
    <dbReference type="NCBI Taxonomy" id="1389203"/>
    <lineage>
        <taxon>Eukaryota</taxon>
        <taxon>Fungi</taxon>
        <taxon>Dikarya</taxon>
        <taxon>Basidiomycota</taxon>
        <taxon>Pucciniomycotina</taxon>
        <taxon>Pucciniomycetes</taxon>
        <taxon>Pucciniales</taxon>
        <taxon>Sphaerophragmiaceae</taxon>
        <taxon>Austropuccinia</taxon>
    </lineage>
</organism>
<name>A0A9Q3CEI4_9BASI</name>
<dbReference type="Proteomes" id="UP000765509">
    <property type="component" value="Unassembled WGS sequence"/>
</dbReference>
<proteinExistence type="predicted"/>
<gene>
    <name evidence="1" type="ORF">O181_020966</name>
</gene>
<dbReference type="EMBL" id="AVOT02006311">
    <property type="protein sequence ID" value="MBW0481251.1"/>
    <property type="molecule type" value="Genomic_DNA"/>
</dbReference>
<evidence type="ECO:0000313" key="2">
    <source>
        <dbReference type="Proteomes" id="UP000765509"/>
    </source>
</evidence>
<dbReference type="OrthoDB" id="2507233at2759"/>
<evidence type="ECO:0000313" key="1">
    <source>
        <dbReference type="EMBL" id="MBW0481251.1"/>
    </source>
</evidence>
<reference evidence="1" key="1">
    <citation type="submission" date="2021-03" db="EMBL/GenBank/DDBJ databases">
        <title>Draft genome sequence of rust myrtle Austropuccinia psidii MF-1, a brazilian biotype.</title>
        <authorList>
            <person name="Quecine M.C."/>
            <person name="Pachon D.M.R."/>
            <person name="Bonatelli M.L."/>
            <person name="Correr F.H."/>
            <person name="Franceschini L.M."/>
            <person name="Leite T.F."/>
            <person name="Margarido G.R.A."/>
            <person name="Almeida C.A."/>
            <person name="Ferrarezi J.A."/>
            <person name="Labate C.A."/>
        </authorList>
    </citation>
    <scope>NUCLEOTIDE SEQUENCE</scope>
    <source>
        <strain evidence="1">MF-1</strain>
    </source>
</reference>
<sequence length="106" mass="11761">MLSQHKLHNIQLLTLHNKLTSQSSRKGGLFSSASEFSQMKGYRSFASPGGIETFEDGVFGLDDEFILSRQDAFIDTLFDSYLQDECNHSDDSVVTGMINGVGHKVE</sequence>
<protein>
    <submittedName>
        <fullName evidence="1">Uncharacterized protein</fullName>
    </submittedName>
</protein>
<accession>A0A9Q3CEI4</accession>
<comment type="caution">
    <text evidence="1">The sequence shown here is derived from an EMBL/GenBank/DDBJ whole genome shotgun (WGS) entry which is preliminary data.</text>
</comment>